<sequence length="85" mass="9890">MCLMTEKQTPYTDGETQQEKKSTVTDNLLLSDIDGNKDQQNETAALRLEQNHESFEKQLFFRPLLFMSNIFLRNVSRNLLKIIAP</sequence>
<accession>A0A8B6BPL5</accession>
<dbReference type="Proteomes" id="UP000596742">
    <property type="component" value="Unassembled WGS sequence"/>
</dbReference>
<comment type="caution">
    <text evidence="2">The sequence shown here is derived from an EMBL/GenBank/DDBJ whole genome shotgun (WGS) entry which is preliminary data.</text>
</comment>
<gene>
    <name evidence="2" type="ORF">MGAL_10B072504</name>
</gene>
<name>A0A8B6BPL5_MYTGA</name>
<proteinExistence type="predicted"/>
<keyword evidence="3" id="KW-1185">Reference proteome</keyword>
<feature type="region of interest" description="Disordered" evidence="1">
    <location>
        <begin position="1"/>
        <end position="25"/>
    </location>
</feature>
<evidence type="ECO:0000313" key="3">
    <source>
        <dbReference type="Proteomes" id="UP000596742"/>
    </source>
</evidence>
<feature type="non-terminal residue" evidence="2">
    <location>
        <position position="85"/>
    </location>
</feature>
<feature type="compositionally biased region" description="Polar residues" evidence="1">
    <location>
        <begin position="1"/>
        <end position="15"/>
    </location>
</feature>
<reference evidence="2" key="1">
    <citation type="submission" date="2018-11" db="EMBL/GenBank/DDBJ databases">
        <authorList>
            <person name="Alioto T."/>
            <person name="Alioto T."/>
        </authorList>
    </citation>
    <scope>NUCLEOTIDE SEQUENCE</scope>
</reference>
<evidence type="ECO:0000256" key="1">
    <source>
        <dbReference type="SAM" id="MobiDB-lite"/>
    </source>
</evidence>
<dbReference type="EMBL" id="UYJE01000470">
    <property type="protein sequence ID" value="VDH93554.1"/>
    <property type="molecule type" value="Genomic_DNA"/>
</dbReference>
<evidence type="ECO:0000313" key="2">
    <source>
        <dbReference type="EMBL" id="VDH93554.1"/>
    </source>
</evidence>
<dbReference type="AlphaFoldDB" id="A0A8B6BPL5"/>
<protein>
    <submittedName>
        <fullName evidence="2">Uncharacterized protein</fullName>
    </submittedName>
</protein>
<organism evidence="2 3">
    <name type="scientific">Mytilus galloprovincialis</name>
    <name type="common">Mediterranean mussel</name>
    <dbReference type="NCBI Taxonomy" id="29158"/>
    <lineage>
        <taxon>Eukaryota</taxon>
        <taxon>Metazoa</taxon>
        <taxon>Spiralia</taxon>
        <taxon>Lophotrochozoa</taxon>
        <taxon>Mollusca</taxon>
        <taxon>Bivalvia</taxon>
        <taxon>Autobranchia</taxon>
        <taxon>Pteriomorphia</taxon>
        <taxon>Mytilida</taxon>
        <taxon>Mytiloidea</taxon>
        <taxon>Mytilidae</taxon>
        <taxon>Mytilinae</taxon>
        <taxon>Mytilus</taxon>
    </lineage>
</organism>